<evidence type="ECO:0000313" key="2">
    <source>
        <dbReference type="EMBL" id="GGM91092.1"/>
    </source>
</evidence>
<dbReference type="Proteomes" id="UP000623461">
    <property type="component" value="Unassembled WGS sequence"/>
</dbReference>
<sequence>MDRTLSPLLRDIAQHQHGVLTRRQLLDGGVTPAQLRTRLGREWRLVLRGVVLLSNGTPNEQQRLMAAQLFAGPRSWLAGPTAAALHGIGDLTVTNPVHVLVPAPLRSRTHAWVVVRNTTLLDEPLHRRGPLRLSCPARAAVDAAAAAPSDELARAVLVSAARSRTARMGDLLHWVLAGGQVGSHRLHAGLSLAATGAWSLPEAELLALLSTSSVLPPLLANPELRDGEGGRLTTPDVWVDDVAMAVMVHSRKWHAGEREWESTIEQDTDLQAARVVVVGVTPHSIRARPRWVLERVEAAYLRARTAGVRADVVATPRDPWQGGLLQPPGPVPESGRVRTRS</sequence>
<dbReference type="EMBL" id="BMNZ01000003">
    <property type="protein sequence ID" value="GGM91092.1"/>
    <property type="molecule type" value="Genomic_DNA"/>
</dbReference>
<gene>
    <name evidence="2" type="ORF">GCM10009721_15820</name>
</gene>
<evidence type="ECO:0000256" key="1">
    <source>
        <dbReference type="SAM" id="MobiDB-lite"/>
    </source>
</evidence>
<reference evidence="3" key="1">
    <citation type="journal article" date="2019" name="Int. J. Syst. Evol. Microbiol.">
        <title>The Global Catalogue of Microorganisms (GCM) 10K type strain sequencing project: providing services to taxonomists for standard genome sequencing and annotation.</title>
        <authorList>
            <consortium name="The Broad Institute Genomics Platform"/>
            <consortium name="The Broad Institute Genome Sequencing Center for Infectious Disease"/>
            <person name="Wu L."/>
            <person name="Ma J."/>
        </authorList>
    </citation>
    <scope>NUCLEOTIDE SEQUENCE [LARGE SCALE GENOMIC DNA]</scope>
    <source>
        <strain evidence="3">JCM 1365</strain>
    </source>
</reference>
<evidence type="ECO:0008006" key="4">
    <source>
        <dbReference type="Google" id="ProtNLM"/>
    </source>
</evidence>
<organism evidence="2 3">
    <name type="scientific">Terrabacter tumescens</name>
    <dbReference type="NCBI Taxonomy" id="60443"/>
    <lineage>
        <taxon>Bacteria</taxon>
        <taxon>Bacillati</taxon>
        <taxon>Actinomycetota</taxon>
        <taxon>Actinomycetes</taxon>
        <taxon>Micrococcales</taxon>
        <taxon>Intrasporangiaceae</taxon>
        <taxon>Terrabacter</taxon>
    </lineage>
</organism>
<keyword evidence="3" id="KW-1185">Reference proteome</keyword>
<protein>
    <recommendedName>
        <fullName evidence="4">Transcriptional regulator</fullName>
    </recommendedName>
</protein>
<name>A0ABQ2HTF8_9MICO</name>
<evidence type="ECO:0000313" key="3">
    <source>
        <dbReference type="Proteomes" id="UP000623461"/>
    </source>
</evidence>
<proteinExistence type="predicted"/>
<dbReference type="RefSeq" id="WP_030194949.1">
    <property type="nucleotide sequence ID" value="NZ_BMNZ01000003.1"/>
</dbReference>
<accession>A0ABQ2HTF8</accession>
<comment type="caution">
    <text evidence="2">The sequence shown here is derived from an EMBL/GenBank/DDBJ whole genome shotgun (WGS) entry which is preliminary data.</text>
</comment>
<feature type="region of interest" description="Disordered" evidence="1">
    <location>
        <begin position="317"/>
        <end position="341"/>
    </location>
</feature>